<evidence type="ECO:0000313" key="3">
    <source>
        <dbReference type="Proteomes" id="UP001189624"/>
    </source>
</evidence>
<evidence type="ECO:0000256" key="1">
    <source>
        <dbReference type="SAM" id="SignalP"/>
    </source>
</evidence>
<accession>A0AA86RN42</accession>
<keyword evidence="1" id="KW-0732">Signal</keyword>
<gene>
    <name evidence="2" type="ORF">AYBTSS11_LOCUS1482</name>
</gene>
<name>A0AA86RN42_9FABA</name>
<dbReference type="Proteomes" id="UP001189624">
    <property type="component" value="Chromosome 1"/>
</dbReference>
<reference evidence="2" key="1">
    <citation type="submission" date="2023-10" db="EMBL/GenBank/DDBJ databases">
        <authorList>
            <person name="Domelevo Entfellner J.-B."/>
        </authorList>
    </citation>
    <scope>NUCLEOTIDE SEQUENCE</scope>
</reference>
<dbReference type="AlphaFoldDB" id="A0AA86RN42"/>
<feature type="signal peptide" evidence="1">
    <location>
        <begin position="1"/>
        <end position="21"/>
    </location>
</feature>
<protein>
    <submittedName>
        <fullName evidence="2">Uncharacterized protein</fullName>
    </submittedName>
</protein>
<sequence>MRLVMWVMVIYLSIAAVSVMSNSNGTTPLCDGSVEDCLNVHHLDSQLPTVSSSHLRRILDQTAKEVVPGTMNPSKASPGCRNVGQFYLNCGSSIKDSIQNHCAEAPQNRRCSDINPENSK</sequence>
<evidence type="ECO:0000313" key="2">
    <source>
        <dbReference type="EMBL" id="CAJ1834192.1"/>
    </source>
</evidence>
<dbReference type="Gramene" id="rna-AYBTSS11_LOCUS1482">
    <property type="protein sequence ID" value="CAJ1834192.1"/>
    <property type="gene ID" value="gene-AYBTSS11_LOCUS1482"/>
</dbReference>
<feature type="chain" id="PRO_5041635245" evidence="1">
    <location>
        <begin position="22"/>
        <end position="120"/>
    </location>
</feature>
<organism evidence="2 3">
    <name type="scientific">Sphenostylis stenocarpa</name>
    <dbReference type="NCBI Taxonomy" id="92480"/>
    <lineage>
        <taxon>Eukaryota</taxon>
        <taxon>Viridiplantae</taxon>
        <taxon>Streptophyta</taxon>
        <taxon>Embryophyta</taxon>
        <taxon>Tracheophyta</taxon>
        <taxon>Spermatophyta</taxon>
        <taxon>Magnoliopsida</taxon>
        <taxon>eudicotyledons</taxon>
        <taxon>Gunneridae</taxon>
        <taxon>Pentapetalae</taxon>
        <taxon>rosids</taxon>
        <taxon>fabids</taxon>
        <taxon>Fabales</taxon>
        <taxon>Fabaceae</taxon>
        <taxon>Papilionoideae</taxon>
        <taxon>50 kb inversion clade</taxon>
        <taxon>NPAAA clade</taxon>
        <taxon>indigoferoid/millettioid clade</taxon>
        <taxon>Phaseoleae</taxon>
        <taxon>Sphenostylis</taxon>
    </lineage>
</organism>
<proteinExistence type="predicted"/>
<keyword evidence="3" id="KW-1185">Reference proteome</keyword>
<dbReference type="EMBL" id="OY731398">
    <property type="protein sequence ID" value="CAJ1834192.1"/>
    <property type="molecule type" value="Genomic_DNA"/>
</dbReference>